<dbReference type="InterPro" id="IPR006565">
    <property type="entry name" value="BTP"/>
</dbReference>
<evidence type="ECO:0000256" key="4">
    <source>
        <dbReference type="ARBA" id="ARBA00023015"/>
    </source>
</evidence>
<dbReference type="EMBL" id="JAIWQS010000008">
    <property type="protein sequence ID" value="KAJ8899890.1"/>
    <property type="molecule type" value="Genomic_DNA"/>
</dbReference>
<dbReference type="Pfam" id="PF07524">
    <property type="entry name" value="Bromo_TP"/>
    <property type="match status" value="1"/>
</dbReference>
<evidence type="ECO:0000256" key="1">
    <source>
        <dbReference type="ARBA" id="ARBA00004123"/>
    </source>
</evidence>
<dbReference type="InterPro" id="IPR037818">
    <property type="entry name" value="TAF8"/>
</dbReference>
<dbReference type="GO" id="GO:0005669">
    <property type="term" value="C:transcription factor TFIID complex"/>
    <property type="evidence" value="ECO:0007669"/>
    <property type="project" value="InterPro"/>
</dbReference>
<protein>
    <recommendedName>
        <fullName evidence="3">Transcription initiation factor TFIID subunit 8</fullName>
    </recommendedName>
</protein>
<dbReference type="InterPro" id="IPR009072">
    <property type="entry name" value="Histone-fold"/>
</dbReference>
<keyword evidence="5" id="KW-0804">Transcription</keyword>
<dbReference type="Pfam" id="PF10406">
    <property type="entry name" value="TAF8_C"/>
    <property type="match status" value="1"/>
</dbReference>
<organism evidence="8 9">
    <name type="scientific">Erythroxylum novogranatense</name>
    <dbReference type="NCBI Taxonomy" id="1862640"/>
    <lineage>
        <taxon>Eukaryota</taxon>
        <taxon>Viridiplantae</taxon>
        <taxon>Streptophyta</taxon>
        <taxon>Embryophyta</taxon>
        <taxon>Tracheophyta</taxon>
        <taxon>Spermatophyta</taxon>
        <taxon>Magnoliopsida</taxon>
        <taxon>eudicotyledons</taxon>
        <taxon>Gunneridae</taxon>
        <taxon>Pentapetalae</taxon>
        <taxon>rosids</taxon>
        <taxon>fabids</taxon>
        <taxon>Malpighiales</taxon>
        <taxon>Erythroxylaceae</taxon>
        <taxon>Erythroxylum</taxon>
    </lineage>
</organism>
<evidence type="ECO:0000256" key="6">
    <source>
        <dbReference type="ARBA" id="ARBA00023242"/>
    </source>
</evidence>
<dbReference type="PANTHER" id="PTHR46338">
    <property type="entry name" value="TRANSCRIPTION INITIATION FACTOR TFIID SUBUNIT 8"/>
    <property type="match status" value="1"/>
</dbReference>
<evidence type="ECO:0000313" key="8">
    <source>
        <dbReference type="EMBL" id="KAJ8899890.1"/>
    </source>
</evidence>
<evidence type="ECO:0000256" key="5">
    <source>
        <dbReference type="ARBA" id="ARBA00023163"/>
    </source>
</evidence>
<dbReference type="Proteomes" id="UP001159364">
    <property type="component" value="Linkage Group LG08"/>
</dbReference>
<reference evidence="8 9" key="1">
    <citation type="submission" date="2021-09" db="EMBL/GenBank/DDBJ databases">
        <title>Genomic insights and catalytic innovation underlie evolution of tropane alkaloids biosynthesis.</title>
        <authorList>
            <person name="Wang Y.-J."/>
            <person name="Tian T."/>
            <person name="Huang J.-P."/>
            <person name="Huang S.-X."/>
        </authorList>
    </citation>
    <scope>NUCLEOTIDE SEQUENCE [LARGE SCALE GENOMIC DNA]</scope>
    <source>
        <strain evidence="8">KIB-2018</strain>
        <tissue evidence="8">Leaf</tissue>
    </source>
</reference>
<keyword evidence="4" id="KW-0805">Transcription regulation</keyword>
<gene>
    <name evidence="8" type="ORF">K2173_019593</name>
</gene>
<comment type="subcellular location">
    <subcellularLocation>
        <location evidence="1">Nucleus</location>
    </subcellularLocation>
</comment>
<comment type="similarity">
    <text evidence="2">Belongs to the TAF8 family.</text>
</comment>
<evidence type="ECO:0000256" key="2">
    <source>
        <dbReference type="ARBA" id="ARBA00008767"/>
    </source>
</evidence>
<comment type="caution">
    <text evidence="8">The sequence shown here is derived from an EMBL/GenBank/DDBJ whole genome shotgun (WGS) entry which is preliminary data.</text>
</comment>
<dbReference type="AlphaFoldDB" id="A0AAV8UBE0"/>
<keyword evidence="6" id="KW-0539">Nucleus</keyword>
<sequence>MRNGRARSTLGRPKSDEFGRAVLRVAVAQICTGVGFEGFKESALDSLTDIGIRYLTDLGRRATSYANLSGRTQSNVFDIVRVLEDLSISQGFAGASDSISCLINLGKVREIIVFVGSSEEIPFVQPSPRFPVNRDAKLIPTFGNMGEVTPGKHIPAWLPALPDPHTYLHTPLWDKRVYDPRAEKIEQARQRRKAERALLGLQQRLLSNGTVGASSSTARNDDEVKELGVFGSNPFLAAPLKSGGKEVSTFVLPYKLKDHGSIMDAFAPAIEAVKEIGLGGNGDGERKLVPKKRPTINFKFKTRKKLLGVSFDLILSKKGEGRMGHWLGRDEERDEKKRRA</sequence>
<dbReference type="PANTHER" id="PTHR46338:SF1">
    <property type="entry name" value="TRANSCRIPTION INITIATION FACTOR TFIID SUBUNIT 8"/>
    <property type="match status" value="1"/>
</dbReference>
<keyword evidence="9" id="KW-1185">Reference proteome</keyword>
<proteinExistence type="inferred from homology"/>
<dbReference type="CDD" id="cd08049">
    <property type="entry name" value="TAF8"/>
    <property type="match status" value="1"/>
</dbReference>
<dbReference type="InterPro" id="IPR019473">
    <property type="entry name" value="TFIID_su8_C"/>
</dbReference>
<accession>A0AAV8UBE0</accession>
<evidence type="ECO:0000256" key="3">
    <source>
        <dbReference type="ARBA" id="ARBA00017307"/>
    </source>
</evidence>
<feature type="domain" description="Bromodomain associated" evidence="7">
    <location>
        <begin position="16"/>
        <end position="92"/>
    </location>
</feature>
<evidence type="ECO:0000259" key="7">
    <source>
        <dbReference type="SMART" id="SM00576"/>
    </source>
</evidence>
<dbReference type="GO" id="GO:0046982">
    <property type="term" value="F:protein heterodimerization activity"/>
    <property type="evidence" value="ECO:0007669"/>
    <property type="project" value="InterPro"/>
</dbReference>
<evidence type="ECO:0000313" key="9">
    <source>
        <dbReference type="Proteomes" id="UP001159364"/>
    </source>
</evidence>
<dbReference type="Gene3D" id="1.10.20.10">
    <property type="entry name" value="Histone, subunit A"/>
    <property type="match status" value="1"/>
</dbReference>
<dbReference type="SMART" id="SM00576">
    <property type="entry name" value="BTP"/>
    <property type="match status" value="1"/>
</dbReference>
<name>A0AAV8UBE0_9ROSI</name>